<reference evidence="3 4" key="1">
    <citation type="submission" date="2020-09" db="EMBL/GenBank/DDBJ databases">
        <title>Sphingomonas sp., a new species isolated from pork steak.</title>
        <authorList>
            <person name="Heidler von Heilborn D."/>
        </authorList>
    </citation>
    <scope>NUCLEOTIDE SEQUENCE [LARGE SCALE GENOMIC DNA]</scope>
    <source>
        <strain evidence="4">S8-3T</strain>
    </source>
</reference>
<dbReference type="HAMAP" id="MF_01375">
    <property type="entry name" value="PhnX"/>
    <property type="match status" value="1"/>
</dbReference>
<feature type="active site" description="Schiff-base intermediate with substrate" evidence="2">
    <location>
        <position position="52"/>
    </location>
</feature>
<feature type="binding site" evidence="2">
    <location>
        <position position="13"/>
    </location>
    <ligand>
        <name>Mg(2+)</name>
        <dbReference type="ChEBI" id="CHEBI:18420"/>
    </ligand>
</feature>
<dbReference type="Gene3D" id="1.10.150.240">
    <property type="entry name" value="Putative phosphatase, domain 2"/>
    <property type="match status" value="1"/>
</dbReference>
<dbReference type="InterPro" id="IPR006439">
    <property type="entry name" value="HAD-SF_hydro_IA"/>
</dbReference>
<dbReference type="GO" id="GO:0019700">
    <property type="term" value="P:organic phosphonate catabolic process"/>
    <property type="evidence" value="ECO:0007669"/>
    <property type="project" value="InterPro"/>
</dbReference>
<dbReference type="InterPro" id="IPR023198">
    <property type="entry name" value="PGP-like_dom2"/>
</dbReference>
<dbReference type="SUPFAM" id="SSF56784">
    <property type="entry name" value="HAD-like"/>
    <property type="match status" value="1"/>
</dbReference>
<sequence length="276" mass="28527">MSDTIRAVVFDWAGTMVDFGCCAPVRALQSVLAEAGIQASEADIRRDMGMAKRAHIARLLAMPDLATQWQAIHGRAPGQTDIDALHDAVEPLMIAAAADCAELIPGAAATVATLRARDIRIGSNTGYTRAMMAAILPQAAAQGYAPDALVCAGETAEGRPSPLMLWRVLVELGIWPAAACVKVDDAPVGIAEGRNAGVWTVGVAASGNGVGLTANQLAALLPAERSSRIAASAALLREAGAHVVIDSVADLLPVLDEIEALRQAGGDPTSLVSRRD</sequence>
<comment type="catalytic activity">
    <reaction evidence="2">
        <text>phosphonoacetaldehyde + H2O = acetaldehyde + phosphate + H(+)</text>
        <dbReference type="Rhea" id="RHEA:18905"/>
        <dbReference type="ChEBI" id="CHEBI:15343"/>
        <dbReference type="ChEBI" id="CHEBI:15377"/>
        <dbReference type="ChEBI" id="CHEBI:15378"/>
        <dbReference type="ChEBI" id="CHEBI:43474"/>
        <dbReference type="ChEBI" id="CHEBI:58383"/>
        <dbReference type="EC" id="3.11.1.1"/>
    </reaction>
</comment>
<keyword evidence="2" id="KW-0460">Magnesium</keyword>
<feature type="binding site" evidence="2">
    <location>
        <position position="185"/>
    </location>
    <ligand>
        <name>Mg(2+)</name>
        <dbReference type="ChEBI" id="CHEBI:18420"/>
    </ligand>
</feature>
<dbReference type="InterPro" id="IPR023214">
    <property type="entry name" value="HAD_sf"/>
</dbReference>
<dbReference type="SFLD" id="SFLDS00003">
    <property type="entry name" value="Haloacid_Dehalogenase"/>
    <property type="match status" value="1"/>
</dbReference>
<dbReference type="Pfam" id="PF00702">
    <property type="entry name" value="Hydrolase"/>
    <property type="match status" value="1"/>
</dbReference>
<proteinExistence type="inferred from homology"/>
<evidence type="ECO:0000256" key="2">
    <source>
        <dbReference type="HAMAP-Rule" id="MF_01375"/>
    </source>
</evidence>
<dbReference type="PANTHER" id="PTHR43434">
    <property type="entry name" value="PHOSPHOGLYCOLATE PHOSPHATASE"/>
    <property type="match status" value="1"/>
</dbReference>
<comment type="similarity">
    <text evidence="2">Belongs to the HAD-like hydrolase superfamily. PhnX family.</text>
</comment>
<organism evidence="3 4">
    <name type="scientific">Sphingomonas alpina</name>
    <dbReference type="NCBI Taxonomy" id="653931"/>
    <lineage>
        <taxon>Bacteria</taxon>
        <taxon>Pseudomonadati</taxon>
        <taxon>Pseudomonadota</taxon>
        <taxon>Alphaproteobacteria</taxon>
        <taxon>Sphingomonadales</taxon>
        <taxon>Sphingomonadaceae</taxon>
        <taxon>Sphingomonas</taxon>
    </lineage>
</organism>
<keyword evidence="2 3" id="KW-0378">Hydrolase</keyword>
<dbReference type="NCBIfam" id="TIGR01509">
    <property type="entry name" value="HAD-SF-IA-v3"/>
    <property type="match status" value="1"/>
</dbReference>
<dbReference type="InterPro" id="IPR036412">
    <property type="entry name" value="HAD-like_sf"/>
</dbReference>
<gene>
    <name evidence="2" type="primary">phnX</name>
    <name evidence="3" type="ORF">H3Z74_03725</name>
</gene>
<dbReference type="SFLD" id="SFLDG01129">
    <property type="entry name" value="C1.5:_HAD__Beta-PGM__Phosphata"/>
    <property type="match status" value="1"/>
</dbReference>
<evidence type="ECO:0000313" key="3">
    <source>
        <dbReference type="EMBL" id="QNQ10357.1"/>
    </source>
</evidence>
<dbReference type="GO" id="GO:0008967">
    <property type="term" value="F:phosphoglycolate phosphatase activity"/>
    <property type="evidence" value="ECO:0007669"/>
    <property type="project" value="TreeGrafter"/>
</dbReference>
<evidence type="ECO:0000313" key="4">
    <source>
        <dbReference type="Proteomes" id="UP000516148"/>
    </source>
</evidence>
<protein>
    <recommendedName>
        <fullName evidence="2">Phosphonoacetaldehyde hydrolase</fullName>
        <shortName evidence="2">Phosphonatase</shortName>
        <ecNumber evidence="2">3.11.1.1</ecNumber>
    </recommendedName>
    <alternativeName>
        <fullName evidence="2">Phosphonoacetaldehyde phosphonohydrolase</fullName>
    </alternativeName>
</protein>
<dbReference type="AlphaFoldDB" id="A0A7H0LL04"/>
<keyword evidence="1 2" id="KW-0704">Schiff base</keyword>
<name>A0A7H0LL04_9SPHN</name>
<keyword evidence="2" id="KW-0479">Metal-binding</keyword>
<dbReference type="GO" id="GO:0000287">
    <property type="term" value="F:magnesium ion binding"/>
    <property type="evidence" value="ECO:0007669"/>
    <property type="project" value="UniProtKB-UniRule"/>
</dbReference>
<dbReference type="RefSeq" id="WP_187762657.1">
    <property type="nucleotide sequence ID" value="NZ_CP061038.1"/>
</dbReference>
<dbReference type="PANTHER" id="PTHR43434:SF19">
    <property type="entry name" value="PHOSPHONOACETALDEHYDE HYDROLASE"/>
    <property type="match status" value="1"/>
</dbReference>
<keyword evidence="4" id="KW-1185">Reference proteome</keyword>
<dbReference type="GO" id="GO:0006281">
    <property type="term" value="P:DNA repair"/>
    <property type="evidence" value="ECO:0007669"/>
    <property type="project" value="TreeGrafter"/>
</dbReference>
<dbReference type="GO" id="GO:0050194">
    <property type="term" value="F:phosphonoacetaldehyde hydrolase activity"/>
    <property type="evidence" value="ECO:0007669"/>
    <property type="project" value="UniProtKB-UniRule"/>
</dbReference>
<comment type="subunit">
    <text evidence="2">Homodimer.</text>
</comment>
<dbReference type="NCBIfam" id="TIGR01422">
    <property type="entry name" value="phosphonatase"/>
    <property type="match status" value="1"/>
</dbReference>
<comment type="function">
    <text evidence="2">Involved in phosphonate degradation.</text>
</comment>
<dbReference type="InterPro" id="IPR006323">
    <property type="entry name" value="Phosphonoacetald_hydro"/>
</dbReference>
<comment type="cofactor">
    <cofactor evidence="2">
        <name>Mg(2+)</name>
        <dbReference type="ChEBI" id="CHEBI:18420"/>
    </cofactor>
    <text evidence="2">Binds 1 Mg(2+) ion per subunit.</text>
</comment>
<dbReference type="Proteomes" id="UP000516148">
    <property type="component" value="Chromosome"/>
</dbReference>
<dbReference type="SFLD" id="SFLDG01135">
    <property type="entry name" value="C1.5.6:_HAD__Beta-PGM__Phospha"/>
    <property type="match status" value="1"/>
</dbReference>
<accession>A0A7H0LL04</accession>
<dbReference type="EC" id="3.11.1.1" evidence="2"/>
<dbReference type="Gene3D" id="3.40.50.1000">
    <property type="entry name" value="HAD superfamily/HAD-like"/>
    <property type="match status" value="1"/>
</dbReference>
<evidence type="ECO:0000256" key="1">
    <source>
        <dbReference type="ARBA" id="ARBA00023270"/>
    </source>
</evidence>
<dbReference type="InterPro" id="IPR050155">
    <property type="entry name" value="HAD-like_hydrolase_sf"/>
</dbReference>
<feature type="binding site" evidence="2">
    <location>
        <position position="11"/>
    </location>
    <ligand>
        <name>Mg(2+)</name>
        <dbReference type="ChEBI" id="CHEBI:18420"/>
    </ligand>
</feature>
<dbReference type="EMBL" id="CP061038">
    <property type="protein sequence ID" value="QNQ10357.1"/>
    <property type="molecule type" value="Genomic_DNA"/>
</dbReference>
<feature type="active site" description="Nucleophile" evidence="2">
    <location>
        <position position="11"/>
    </location>
</feature>
<dbReference type="GO" id="GO:0005829">
    <property type="term" value="C:cytosol"/>
    <property type="evidence" value="ECO:0007669"/>
    <property type="project" value="TreeGrafter"/>
</dbReference>
<dbReference type="KEGG" id="spap:H3Z74_03725"/>